<dbReference type="InterPro" id="IPR005543">
    <property type="entry name" value="PASTA_dom"/>
</dbReference>
<evidence type="ECO:0000313" key="3">
    <source>
        <dbReference type="Proteomes" id="UP000199515"/>
    </source>
</evidence>
<dbReference type="CDD" id="cd06577">
    <property type="entry name" value="PASTA_pknB"/>
    <property type="match status" value="1"/>
</dbReference>
<keyword evidence="3" id="KW-1185">Reference proteome</keyword>
<sequence>MKSIMIALLLLPPMPDVVGKTVVEAYDQIGWQNPVHVRDISGDDRPVLWPAHWKVCAQRPAAGAPVKRYEPVELDVVKLKEPCPKPGS</sequence>
<dbReference type="Proteomes" id="UP000199515">
    <property type="component" value="Unassembled WGS sequence"/>
</dbReference>
<gene>
    <name evidence="2" type="ORF">SAMN05421504_11071</name>
</gene>
<dbReference type="STRING" id="589385.SAMN05421504_11071"/>
<dbReference type="RefSeq" id="WP_091297031.1">
    <property type="nucleotide sequence ID" value="NZ_FNON01000010.1"/>
</dbReference>
<dbReference type="Gene3D" id="3.30.10.20">
    <property type="match status" value="1"/>
</dbReference>
<organism evidence="2 3">
    <name type="scientific">Amycolatopsis xylanica</name>
    <dbReference type="NCBI Taxonomy" id="589385"/>
    <lineage>
        <taxon>Bacteria</taxon>
        <taxon>Bacillati</taxon>
        <taxon>Actinomycetota</taxon>
        <taxon>Actinomycetes</taxon>
        <taxon>Pseudonocardiales</taxon>
        <taxon>Pseudonocardiaceae</taxon>
        <taxon>Amycolatopsis</taxon>
    </lineage>
</organism>
<reference evidence="2 3" key="1">
    <citation type="submission" date="2016-10" db="EMBL/GenBank/DDBJ databases">
        <authorList>
            <person name="de Groot N.N."/>
        </authorList>
    </citation>
    <scope>NUCLEOTIDE SEQUENCE [LARGE SCALE GENOMIC DNA]</scope>
    <source>
        <strain evidence="2 3">CPCC 202699</strain>
    </source>
</reference>
<evidence type="ECO:0000313" key="2">
    <source>
        <dbReference type="EMBL" id="SDZ16574.1"/>
    </source>
</evidence>
<accession>A0A1H3QST1</accession>
<dbReference type="AlphaFoldDB" id="A0A1H3QST1"/>
<protein>
    <recommendedName>
        <fullName evidence="1">PASTA domain-containing protein</fullName>
    </recommendedName>
</protein>
<dbReference type="OrthoDB" id="4335972at2"/>
<proteinExistence type="predicted"/>
<dbReference type="EMBL" id="FNON01000010">
    <property type="protein sequence ID" value="SDZ16574.1"/>
    <property type="molecule type" value="Genomic_DNA"/>
</dbReference>
<name>A0A1H3QST1_9PSEU</name>
<feature type="domain" description="PASTA" evidence="1">
    <location>
        <begin position="14"/>
        <end position="77"/>
    </location>
</feature>
<evidence type="ECO:0000259" key="1">
    <source>
        <dbReference type="Pfam" id="PF03793"/>
    </source>
</evidence>
<dbReference type="Pfam" id="PF03793">
    <property type="entry name" value="PASTA"/>
    <property type="match status" value="1"/>
</dbReference>